<gene>
    <name evidence="1" type="ORF">Zm00014a_011555</name>
</gene>
<dbReference type="EMBL" id="NCVQ01000004">
    <property type="protein sequence ID" value="PWZ31755.1"/>
    <property type="molecule type" value="Genomic_DNA"/>
</dbReference>
<accession>A0A3L6FEW7</accession>
<organism evidence="1">
    <name type="scientific">Zea mays</name>
    <name type="common">Maize</name>
    <dbReference type="NCBI Taxonomy" id="4577"/>
    <lineage>
        <taxon>Eukaryota</taxon>
        <taxon>Viridiplantae</taxon>
        <taxon>Streptophyta</taxon>
        <taxon>Embryophyta</taxon>
        <taxon>Tracheophyta</taxon>
        <taxon>Spermatophyta</taxon>
        <taxon>Magnoliopsida</taxon>
        <taxon>Liliopsida</taxon>
        <taxon>Poales</taxon>
        <taxon>Poaceae</taxon>
        <taxon>PACMAD clade</taxon>
        <taxon>Panicoideae</taxon>
        <taxon>Andropogonodae</taxon>
        <taxon>Andropogoneae</taxon>
        <taxon>Tripsacinae</taxon>
        <taxon>Zea</taxon>
    </lineage>
</organism>
<dbReference type="AlphaFoldDB" id="A0A3L6FEW7"/>
<name>A0A3L6FEW7_MAIZE</name>
<protein>
    <submittedName>
        <fullName evidence="1">Uncharacterized protein</fullName>
    </submittedName>
</protein>
<sequence>MGRGAGRLTCAYTRLELFWSRIEGVVAGAEPHGCHSLVSRRGCGGCGSGAAQSWLLSITPRPRRPGGCGTNDGVWGGAEDARMGDSSVLDVGASAVGMAKLTGYTRHRVRLLLVGGAYAGIDVGRRRRNGHGRCGSP</sequence>
<reference evidence="1" key="1">
    <citation type="journal article" date="2018" name="Nat. Genet.">
        <title>Extensive intraspecific gene order and gene structural variations between Mo17 and other maize genomes.</title>
        <authorList>
            <person name="Sun S."/>
            <person name="Zhou Y."/>
            <person name="Chen J."/>
            <person name="Shi J."/>
            <person name="Zhao H."/>
            <person name="Zhao H."/>
            <person name="Song W."/>
            <person name="Zhang M."/>
            <person name="Cui Y."/>
            <person name="Dong X."/>
            <person name="Liu H."/>
            <person name="Ma X."/>
            <person name="Jiao Y."/>
            <person name="Wang B."/>
            <person name="Wei X."/>
            <person name="Stein J.C."/>
            <person name="Glaubitz J.C."/>
            <person name="Lu F."/>
            <person name="Yu G."/>
            <person name="Liang C."/>
            <person name="Fengler K."/>
            <person name="Li B."/>
            <person name="Rafalski A."/>
            <person name="Schnable P.S."/>
            <person name="Ware D.H."/>
            <person name="Buckler E.S."/>
            <person name="Lai J."/>
        </authorList>
    </citation>
    <scope>NUCLEOTIDE SEQUENCE [LARGE SCALE GENOMIC DNA]</scope>
    <source>
        <tissue evidence="1">Seedling</tissue>
    </source>
</reference>
<proteinExistence type="predicted"/>
<evidence type="ECO:0000313" key="1">
    <source>
        <dbReference type="EMBL" id="PWZ31755.1"/>
    </source>
</evidence>
<dbReference type="Proteomes" id="UP000251960">
    <property type="component" value="Chromosome 3"/>
</dbReference>
<comment type="caution">
    <text evidence="1">The sequence shown here is derived from an EMBL/GenBank/DDBJ whole genome shotgun (WGS) entry which is preliminary data.</text>
</comment>